<feature type="region of interest" description="Disordered" evidence="10">
    <location>
        <begin position="1"/>
        <end position="108"/>
    </location>
</feature>
<organism evidence="13">
    <name type="scientific">Dissoconium aciculare CBS 342.82</name>
    <dbReference type="NCBI Taxonomy" id="1314786"/>
    <lineage>
        <taxon>Eukaryota</taxon>
        <taxon>Fungi</taxon>
        <taxon>Dikarya</taxon>
        <taxon>Ascomycota</taxon>
        <taxon>Pezizomycotina</taxon>
        <taxon>Dothideomycetes</taxon>
        <taxon>Dothideomycetidae</taxon>
        <taxon>Mycosphaerellales</taxon>
        <taxon>Dissoconiaceae</taxon>
        <taxon>Dissoconium</taxon>
    </lineage>
</organism>
<name>A0A6J3MET3_9PEZI</name>
<dbReference type="Proteomes" id="UP000504637">
    <property type="component" value="Unplaced"/>
</dbReference>
<feature type="compositionally biased region" description="Polar residues" evidence="10">
    <location>
        <begin position="299"/>
        <end position="312"/>
    </location>
</feature>
<evidence type="ECO:0000313" key="13">
    <source>
        <dbReference type="RefSeq" id="XP_033463547.1"/>
    </source>
</evidence>
<dbReference type="PANTHER" id="PTHR47634">
    <property type="entry name" value="PROTEIN KINASE DOMAIN-CONTAINING PROTEIN-RELATED"/>
    <property type="match status" value="1"/>
</dbReference>
<evidence type="ECO:0000259" key="11">
    <source>
        <dbReference type="PROSITE" id="PS50011"/>
    </source>
</evidence>
<evidence type="ECO:0000256" key="8">
    <source>
        <dbReference type="ARBA" id="ARBA00048679"/>
    </source>
</evidence>
<keyword evidence="5 13" id="KW-0418">Kinase</keyword>
<evidence type="ECO:0000256" key="5">
    <source>
        <dbReference type="ARBA" id="ARBA00022777"/>
    </source>
</evidence>
<dbReference type="FunFam" id="1.10.510.10:FF:000409">
    <property type="entry name" value="CMGC/SRPK protein kinase"/>
    <property type="match status" value="1"/>
</dbReference>
<keyword evidence="4 9" id="KW-0547">Nucleotide-binding</keyword>
<feature type="compositionally biased region" description="Acidic residues" evidence="10">
    <location>
        <begin position="85"/>
        <end position="100"/>
    </location>
</feature>
<dbReference type="InterPro" id="IPR051334">
    <property type="entry name" value="SRPK"/>
</dbReference>
<dbReference type="GO" id="GO:0005737">
    <property type="term" value="C:cytoplasm"/>
    <property type="evidence" value="ECO:0007669"/>
    <property type="project" value="TreeGrafter"/>
</dbReference>
<dbReference type="PANTHER" id="PTHR47634:SF9">
    <property type="entry name" value="PROTEIN KINASE DOMAIN-CONTAINING PROTEIN-RELATED"/>
    <property type="match status" value="1"/>
</dbReference>
<dbReference type="EC" id="2.7.11.1" evidence="1"/>
<comment type="catalytic activity">
    <reaction evidence="7">
        <text>L-threonyl-[protein] + ATP = O-phospho-L-threonyl-[protein] + ADP + H(+)</text>
        <dbReference type="Rhea" id="RHEA:46608"/>
        <dbReference type="Rhea" id="RHEA-COMP:11060"/>
        <dbReference type="Rhea" id="RHEA-COMP:11605"/>
        <dbReference type="ChEBI" id="CHEBI:15378"/>
        <dbReference type="ChEBI" id="CHEBI:30013"/>
        <dbReference type="ChEBI" id="CHEBI:30616"/>
        <dbReference type="ChEBI" id="CHEBI:61977"/>
        <dbReference type="ChEBI" id="CHEBI:456216"/>
        <dbReference type="EC" id="2.7.11.1"/>
    </reaction>
</comment>
<evidence type="ECO:0000256" key="2">
    <source>
        <dbReference type="ARBA" id="ARBA00022527"/>
    </source>
</evidence>
<evidence type="ECO:0000256" key="4">
    <source>
        <dbReference type="ARBA" id="ARBA00022741"/>
    </source>
</evidence>
<dbReference type="FunFam" id="3.30.200.20:FF:000076">
    <property type="entry name" value="CMGC/SRPK protein kinase"/>
    <property type="match status" value="1"/>
</dbReference>
<keyword evidence="2" id="KW-0723">Serine/threonine-protein kinase</keyword>
<dbReference type="GO" id="GO:0004674">
    <property type="term" value="F:protein serine/threonine kinase activity"/>
    <property type="evidence" value="ECO:0007669"/>
    <property type="project" value="UniProtKB-KW"/>
</dbReference>
<evidence type="ECO:0000256" key="9">
    <source>
        <dbReference type="PROSITE-ProRule" id="PRU10141"/>
    </source>
</evidence>
<dbReference type="GeneID" id="54364062"/>
<keyword evidence="3" id="KW-0808">Transferase</keyword>
<reference evidence="13" key="1">
    <citation type="submission" date="2020-01" db="EMBL/GenBank/DDBJ databases">
        <authorList>
            <consortium name="DOE Joint Genome Institute"/>
            <person name="Haridas S."/>
            <person name="Albert R."/>
            <person name="Binder M."/>
            <person name="Bloem J."/>
            <person name="Labutti K."/>
            <person name="Salamov A."/>
            <person name="Andreopoulos B."/>
            <person name="Baker S.E."/>
            <person name="Barry K."/>
            <person name="Bills G."/>
            <person name="Bluhm B.H."/>
            <person name="Cannon C."/>
            <person name="Castanera R."/>
            <person name="Culley D.E."/>
            <person name="Daum C."/>
            <person name="Ezra D."/>
            <person name="Gonzalez J.B."/>
            <person name="Henrissat B."/>
            <person name="Kuo A."/>
            <person name="Liang C."/>
            <person name="Lipzen A."/>
            <person name="Lutzoni F."/>
            <person name="Magnuson J."/>
            <person name="Mondo S."/>
            <person name="Nolan M."/>
            <person name="Ohm R."/>
            <person name="Pangilinan J."/>
            <person name="Park H.-J."/>
            <person name="Ramirez L."/>
            <person name="Alfaro M."/>
            <person name="Sun H."/>
            <person name="Tritt A."/>
            <person name="Yoshinaga Y."/>
            <person name="Zwiers L.-H."/>
            <person name="Turgeon B.G."/>
            <person name="Goodwin S.B."/>
            <person name="Spatafora J.W."/>
            <person name="Crous P.W."/>
            <person name="Grigoriev I.V."/>
        </authorList>
    </citation>
    <scope>NUCLEOTIDE SEQUENCE</scope>
    <source>
        <strain evidence="13">CBS 342.82</strain>
    </source>
</reference>
<dbReference type="Gene3D" id="1.10.510.10">
    <property type="entry name" value="Transferase(Phosphotransferase) domain 1"/>
    <property type="match status" value="2"/>
</dbReference>
<evidence type="ECO:0000256" key="1">
    <source>
        <dbReference type="ARBA" id="ARBA00012513"/>
    </source>
</evidence>
<feature type="compositionally biased region" description="Polar residues" evidence="10">
    <location>
        <begin position="44"/>
        <end position="84"/>
    </location>
</feature>
<dbReference type="OrthoDB" id="2649at2759"/>
<dbReference type="SUPFAM" id="SSF56112">
    <property type="entry name" value="Protein kinase-like (PK-like)"/>
    <property type="match status" value="1"/>
</dbReference>
<dbReference type="RefSeq" id="XP_033463547.1">
    <property type="nucleotide sequence ID" value="XM_033606262.1"/>
</dbReference>
<feature type="compositionally biased region" description="Polar residues" evidence="10">
    <location>
        <begin position="18"/>
        <end position="28"/>
    </location>
</feature>
<dbReference type="GO" id="GO:0005634">
    <property type="term" value="C:nucleus"/>
    <property type="evidence" value="ECO:0007669"/>
    <property type="project" value="TreeGrafter"/>
</dbReference>
<dbReference type="GO" id="GO:0050684">
    <property type="term" value="P:regulation of mRNA processing"/>
    <property type="evidence" value="ECO:0007669"/>
    <property type="project" value="TreeGrafter"/>
</dbReference>
<dbReference type="GO" id="GO:0005524">
    <property type="term" value="F:ATP binding"/>
    <property type="evidence" value="ECO:0007669"/>
    <property type="project" value="UniProtKB-UniRule"/>
</dbReference>
<dbReference type="InterPro" id="IPR017441">
    <property type="entry name" value="Protein_kinase_ATP_BS"/>
</dbReference>
<keyword evidence="12" id="KW-1185">Reference proteome</keyword>
<reference evidence="13" key="2">
    <citation type="submission" date="2020-04" db="EMBL/GenBank/DDBJ databases">
        <authorList>
            <consortium name="NCBI Genome Project"/>
        </authorList>
    </citation>
    <scope>NUCLEOTIDE SEQUENCE</scope>
    <source>
        <strain evidence="13">CBS 342.82</strain>
    </source>
</reference>
<feature type="binding site" evidence="9">
    <location>
        <position position="150"/>
    </location>
    <ligand>
        <name>ATP</name>
        <dbReference type="ChEBI" id="CHEBI:30616"/>
    </ligand>
</feature>
<dbReference type="InterPro" id="IPR008271">
    <property type="entry name" value="Ser/Thr_kinase_AS"/>
</dbReference>
<evidence type="ECO:0000256" key="7">
    <source>
        <dbReference type="ARBA" id="ARBA00047899"/>
    </source>
</evidence>
<feature type="compositionally biased region" description="Basic and acidic residues" evidence="10">
    <location>
        <begin position="278"/>
        <end position="288"/>
    </location>
</feature>
<protein>
    <recommendedName>
        <fullName evidence="1">non-specific serine/threonine protein kinase</fullName>
        <ecNumber evidence="1">2.7.11.1</ecNumber>
    </recommendedName>
</protein>
<dbReference type="InterPro" id="IPR000719">
    <property type="entry name" value="Prot_kinase_dom"/>
</dbReference>
<evidence type="ECO:0000256" key="10">
    <source>
        <dbReference type="SAM" id="MobiDB-lite"/>
    </source>
</evidence>
<evidence type="ECO:0000256" key="3">
    <source>
        <dbReference type="ARBA" id="ARBA00022679"/>
    </source>
</evidence>
<gene>
    <name evidence="13" type="ORF">K489DRAFT_386816</name>
</gene>
<dbReference type="Pfam" id="PF00069">
    <property type="entry name" value="Pkinase"/>
    <property type="match status" value="2"/>
</dbReference>
<dbReference type="GO" id="GO:0000245">
    <property type="term" value="P:spliceosomal complex assembly"/>
    <property type="evidence" value="ECO:0007669"/>
    <property type="project" value="TreeGrafter"/>
</dbReference>
<proteinExistence type="predicted"/>
<dbReference type="PROSITE" id="PS00108">
    <property type="entry name" value="PROTEIN_KINASE_ST"/>
    <property type="match status" value="1"/>
</dbReference>
<sequence>MNGSDSIKQAAINKAKQVASSVNPTNGNSDKKRRKQEALKPIITTEQQRAALNSGGSPSTSSPLNPQKAQYGQDVHQSPTASDSSGDEATENTADEEDSEDYCKGGYHPVQVGEQYNDGKYTVVRKLGWGHFSTVWLSKDNTTGKHVALKVVRSAAHYTETALDEIKLLKKVVDANKNHPGRAHVVSLLDSFNHKGPHGMHVCMVFEVLGENLLGLIKRWNHRGIPMPLVKQITKQVLLGLDYLHRECGIIHTDLKPENVLIEIGDVEQIVKTYVKEDETKEKDDRRNGGGRRRRRTLITGSQPLPSPLNASFSHSDLTNFPGISKVMAENKEGGAQKEREKSADQLANNVSDMDLGTSQKSKDDEPELNFDIISVKIADLGNACWVGHHFTNDIQTRQYRSPEVILGAKWGASTDVWSMASMVFELITGDYLFDPQSGTKYGKDDDHIAQIIELLGTFPKSLCISGKWSQEIFNRKGDLRNIHRLRHWALPDVLREKYHFEVDEAKRIADFLLPMLELQPAERANAGGMANHAFLEDTKGMGGVKLEIPVGSKGDGIEGWATEIKKAR</sequence>
<dbReference type="InterPro" id="IPR011009">
    <property type="entry name" value="Kinase-like_dom_sf"/>
</dbReference>
<dbReference type="Gene3D" id="3.30.200.20">
    <property type="entry name" value="Phosphorylase Kinase, domain 1"/>
    <property type="match status" value="1"/>
</dbReference>
<feature type="region of interest" description="Disordered" evidence="10">
    <location>
        <begin position="278"/>
        <end position="312"/>
    </location>
</feature>
<dbReference type="PROSITE" id="PS00107">
    <property type="entry name" value="PROTEIN_KINASE_ATP"/>
    <property type="match status" value="1"/>
</dbReference>
<feature type="compositionally biased region" description="Polar residues" evidence="10">
    <location>
        <begin position="346"/>
        <end position="360"/>
    </location>
</feature>
<keyword evidence="6 9" id="KW-0067">ATP-binding</keyword>
<evidence type="ECO:0000313" key="12">
    <source>
        <dbReference type="Proteomes" id="UP000504637"/>
    </source>
</evidence>
<feature type="compositionally biased region" description="Basic and acidic residues" evidence="10">
    <location>
        <begin position="331"/>
        <end position="344"/>
    </location>
</feature>
<dbReference type="SMART" id="SM00220">
    <property type="entry name" value="S_TKc"/>
    <property type="match status" value="1"/>
</dbReference>
<dbReference type="CDD" id="cd14136">
    <property type="entry name" value="STKc_SRPK"/>
    <property type="match status" value="1"/>
</dbReference>
<evidence type="ECO:0000256" key="6">
    <source>
        <dbReference type="ARBA" id="ARBA00022840"/>
    </source>
</evidence>
<comment type="catalytic activity">
    <reaction evidence="8">
        <text>L-seryl-[protein] + ATP = O-phospho-L-seryl-[protein] + ADP + H(+)</text>
        <dbReference type="Rhea" id="RHEA:17989"/>
        <dbReference type="Rhea" id="RHEA-COMP:9863"/>
        <dbReference type="Rhea" id="RHEA-COMP:11604"/>
        <dbReference type="ChEBI" id="CHEBI:15378"/>
        <dbReference type="ChEBI" id="CHEBI:29999"/>
        <dbReference type="ChEBI" id="CHEBI:30616"/>
        <dbReference type="ChEBI" id="CHEBI:83421"/>
        <dbReference type="ChEBI" id="CHEBI:456216"/>
        <dbReference type="EC" id="2.7.11.1"/>
    </reaction>
</comment>
<reference evidence="13" key="3">
    <citation type="submission" date="2025-08" db="UniProtKB">
        <authorList>
            <consortium name="RefSeq"/>
        </authorList>
    </citation>
    <scope>IDENTIFICATION</scope>
    <source>
        <strain evidence="13">CBS 342.82</strain>
    </source>
</reference>
<accession>A0A6J3MET3</accession>
<feature type="region of interest" description="Disordered" evidence="10">
    <location>
        <begin position="331"/>
        <end position="365"/>
    </location>
</feature>
<feature type="domain" description="Protein kinase" evidence="11">
    <location>
        <begin position="121"/>
        <end position="536"/>
    </location>
</feature>
<dbReference type="PROSITE" id="PS50011">
    <property type="entry name" value="PROTEIN_KINASE_DOM"/>
    <property type="match status" value="1"/>
</dbReference>
<dbReference type="AlphaFoldDB" id="A0A6J3MET3"/>